<organism evidence="2 3">
    <name type="scientific">Aquipuribacter nitratireducens</name>
    <dbReference type="NCBI Taxonomy" id="650104"/>
    <lineage>
        <taxon>Bacteria</taxon>
        <taxon>Bacillati</taxon>
        <taxon>Actinomycetota</taxon>
        <taxon>Actinomycetes</taxon>
        <taxon>Micrococcales</taxon>
        <taxon>Intrasporangiaceae</taxon>
        <taxon>Aquipuribacter</taxon>
    </lineage>
</organism>
<dbReference type="EC" id="2.4.-.-" evidence="2"/>
<proteinExistence type="predicted"/>
<dbReference type="GO" id="GO:0016757">
    <property type="term" value="F:glycosyltransferase activity"/>
    <property type="evidence" value="ECO:0007669"/>
    <property type="project" value="UniProtKB-KW"/>
</dbReference>
<dbReference type="Proteomes" id="UP001596122">
    <property type="component" value="Unassembled WGS sequence"/>
</dbReference>
<keyword evidence="3" id="KW-1185">Reference proteome</keyword>
<dbReference type="InterPro" id="IPR029044">
    <property type="entry name" value="Nucleotide-diphossugar_trans"/>
</dbReference>
<dbReference type="EMBL" id="JBHSLD010000001">
    <property type="protein sequence ID" value="MFC5379501.1"/>
    <property type="molecule type" value="Genomic_DNA"/>
</dbReference>
<feature type="domain" description="Glycosyltransferase 2-like" evidence="1">
    <location>
        <begin position="28"/>
        <end position="144"/>
    </location>
</feature>
<protein>
    <submittedName>
        <fullName evidence="2">Glycosyltransferase</fullName>
        <ecNumber evidence="2">2.4.-.-</ecNumber>
    </submittedName>
</protein>
<dbReference type="InterPro" id="IPR001173">
    <property type="entry name" value="Glyco_trans_2-like"/>
</dbReference>
<evidence type="ECO:0000259" key="1">
    <source>
        <dbReference type="Pfam" id="PF00535"/>
    </source>
</evidence>
<dbReference type="Pfam" id="PF00535">
    <property type="entry name" value="Glycos_transf_2"/>
    <property type="match status" value="1"/>
</dbReference>
<reference evidence="3" key="1">
    <citation type="journal article" date="2019" name="Int. J. Syst. Evol. Microbiol.">
        <title>The Global Catalogue of Microorganisms (GCM) 10K type strain sequencing project: providing services to taxonomists for standard genome sequencing and annotation.</title>
        <authorList>
            <consortium name="The Broad Institute Genomics Platform"/>
            <consortium name="The Broad Institute Genome Sequencing Center for Infectious Disease"/>
            <person name="Wu L."/>
            <person name="Ma J."/>
        </authorList>
    </citation>
    <scope>NUCLEOTIDE SEQUENCE [LARGE SCALE GENOMIC DNA]</scope>
    <source>
        <strain evidence="3">CCUG 43114</strain>
    </source>
</reference>
<accession>A0ABW0GK66</accession>
<sequence>MTGPVFRNDWRSLRPPELGRWTPRRTVSVVVPAYDCADTLPLTLAALSEQSYPQDLLEVLVVDDGGAVPVRLAGPRPAGTRVVATDPRHGWGSAAARQTGAEHATGEVVLWLDSDMLPFREHVEAQVRWHEVADDVVTLGYKRFVDAPLATPAEVVRRVRAGQEEALVDASVPRLPHDWIEAIVDRTCGLAEAGWDAFRVLVGATASVRADLLAASGGLDVSLKLAEDSEAGYRLYNQGAVFVPEPRAAAFHLGPSTVMTTKERVIAYNRPHVAQRMPLPRFRRRAQGPLWDVPVVAVGVDVTAHCIDPSGVDALVATLLAVAGGPLHDFQVRLAGPWRTLDEGRWSPLRDDRMPFRLVREYVRADPRFVLVDGPDAMAGTDPAVPFVTRLPAGARLGPQALERVVDTMVRTDLGLLAATVGGAVDPGLRVHRVAALNRARRLSGSATPGDDVVSAVSGGRWFRGEDLDVHAVDVPVSA</sequence>
<keyword evidence="2" id="KW-0808">Transferase</keyword>
<evidence type="ECO:0000313" key="3">
    <source>
        <dbReference type="Proteomes" id="UP001596122"/>
    </source>
</evidence>
<name>A0ABW0GK66_9MICO</name>
<dbReference type="SUPFAM" id="SSF53448">
    <property type="entry name" value="Nucleotide-diphospho-sugar transferases"/>
    <property type="match status" value="1"/>
</dbReference>
<evidence type="ECO:0000313" key="2">
    <source>
        <dbReference type="EMBL" id="MFC5379501.1"/>
    </source>
</evidence>
<dbReference type="PANTHER" id="PTHR43685">
    <property type="entry name" value="GLYCOSYLTRANSFERASE"/>
    <property type="match status" value="1"/>
</dbReference>
<gene>
    <name evidence="2" type="ORF">ACFPJ6_01725</name>
</gene>
<keyword evidence="2" id="KW-0328">Glycosyltransferase</keyword>
<dbReference type="CDD" id="cd00761">
    <property type="entry name" value="Glyco_tranf_GTA_type"/>
    <property type="match status" value="1"/>
</dbReference>
<dbReference type="RefSeq" id="WP_340266252.1">
    <property type="nucleotide sequence ID" value="NZ_JBBEOG010000001.1"/>
</dbReference>
<dbReference type="PANTHER" id="PTHR43685:SF3">
    <property type="entry name" value="SLR2126 PROTEIN"/>
    <property type="match status" value="1"/>
</dbReference>
<dbReference type="InterPro" id="IPR050834">
    <property type="entry name" value="Glycosyltransf_2"/>
</dbReference>
<comment type="caution">
    <text evidence="2">The sequence shown here is derived from an EMBL/GenBank/DDBJ whole genome shotgun (WGS) entry which is preliminary data.</text>
</comment>
<dbReference type="Gene3D" id="3.90.550.10">
    <property type="entry name" value="Spore Coat Polysaccharide Biosynthesis Protein SpsA, Chain A"/>
    <property type="match status" value="1"/>
</dbReference>